<dbReference type="InterPro" id="IPR027417">
    <property type="entry name" value="P-loop_NTPase"/>
</dbReference>
<organism evidence="3 4">
    <name type="scientific">Marasmius oreades</name>
    <name type="common">fairy-ring Marasmius</name>
    <dbReference type="NCBI Taxonomy" id="181124"/>
    <lineage>
        <taxon>Eukaryota</taxon>
        <taxon>Fungi</taxon>
        <taxon>Dikarya</taxon>
        <taxon>Basidiomycota</taxon>
        <taxon>Agaricomycotina</taxon>
        <taxon>Agaricomycetes</taxon>
        <taxon>Agaricomycetidae</taxon>
        <taxon>Agaricales</taxon>
        <taxon>Marasmiineae</taxon>
        <taxon>Marasmiaceae</taxon>
        <taxon>Marasmius</taxon>
    </lineage>
</organism>
<gene>
    <name evidence="3" type="ORF">E1B28_010378</name>
</gene>
<dbReference type="AlphaFoldDB" id="A0A9P7RX41"/>
<dbReference type="RefSeq" id="XP_043007804.1">
    <property type="nucleotide sequence ID" value="XM_043155338.1"/>
</dbReference>
<keyword evidence="4" id="KW-1185">Reference proteome</keyword>
<accession>A0A9P7RX41</accession>
<dbReference type="Gene3D" id="3.40.50.300">
    <property type="entry name" value="P-loop containing nucleotide triphosphate hydrolases"/>
    <property type="match status" value="1"/>
</dbReference>
<protein>
    <recommendedName>
        <fullName evidence="2">Nephrocystin 3-like N-terminal domain-containing protein</fullName>
    </recommendedName>
</protein>
<dbReference type="PANTHER" id="PTHR10039:SF5">
    <property type="entry name" value="NACHT DOMAIN-CONTAINING PROTEIN"/>
    <property type="match status" value="1"/>
</dbReference>
<evidence type="ECO:0000259" key="2">
    <source>
        <dbReference type="Pfam" id="PF24883"/>
    </source>
</evidence>
<dbReference type="Pfam" id="PF24883">
    <property type="entry name" value="NPHP3_N"/>
    <property type="match status" value="1"/>
</dbReference>
<dbReference type="SUPFAM" id="SSF52540">
    <property type="entry name" value="P-loop containing nucleoside triphosphate hydrolases"/>
    <property type="match status" value="1"/>
</dbReference>
<sequence length="839" mass="95178">MSFTKSSNLRVVDSAISYIRGDKNVTHIGDKYYQDSSRNNSGLATLSSQVAFSALHDSEARYPQPNVLPGTRGGIIETLSRWCEDPFKRNRVYWISGAAGVGKSAIAQALSEKYIQTGQLAASFFFSRNDATRDKLDPFVATIAHQLATSNNLKSLLAPLIDHTIHSSPGSLHKQWETQFTTLIEEPCAQVDPRQWLRLPRLVIIDGVDECIEVKSQKRLLRMIGNSTSTLPLDFLIFSRPEPHISQIFHHESFIPSPSRLALGDFAVWNDIERYFRHEFARIREEHWHKLPSSQASWPGEFVIHQLLCKATGQFIYATTVMKFIDTGKLPVTPGLRLEIILRAGRIVDSSSPYPDLDQLYSQILKLCINEGGKLQKILRLIVSPFEGLNVLKSPFRLRDSPAVGLQSLWALEQLLGLSEGEAAAFLSGLHSILDVPSVRTDNVAVLHASFSEFLLDRHRAGVYYVGEQLSSQEWNQLLVPWQVRTLSRFCIESESWPVHSQDHPINGIHDVDNGSLNVWKYLYDNRTTIAINDEIAAALNAFDPHLYLATLLHWTYELDPLVQRTQPPSSTIRAPIRAPKLGSISLPPRNATVSRQGGKSRDWRHQTLSVHAQISMLYSVFRMLKKLNKPSRRSLQRFFKRCKSLFRGFYVSFPGDQDHESIQYTLLACQLSFPKLYHQLPDSGAVSHIAYLKPILGHLDVSLRVVSLDNDDGRPPTVPAKWEVKYIDPSEGRLFRKLLELLIDDQVWKESEINFGVMDVFATFEIEDWSRKLAQLSWKKTWRTYLIGKLAQTAQGKRVKSRAVVFEREQHGQGTVVPKYSNADVTNPGDSDRYYIDT</sequence>
<dbReference type="InterPro" id="IPR056884">
    <property type="entry name" value="NPHP3-like_N"/>
</dbReference>
<feature type="domain" description="Nephrocystin 3-like N-terminal" evidence="2">
    <location>
        <begin position="79"/>
        <end position="240"/>
    </location>
</feature>
<evidence type="ECO:0000313" key="3">
    <source>
        <dbReference type="EMBL" id="KAG7091334.1"/>
    </source>
</evidence>
<comment type="caution">
    <text evidence="3">The sequence shown here is derived from an EMBL/GenBank/DDBJ whole genome shotgun (WGS) entry which is preliminary data.</text>
</comment>
<name>A0A9P7RX41_9AGAR</name>
<reference evidence="3" key="1">
    <citation type="journal article" date="2021" name="Genome Biol. Evol.">
        <title>The assembled and annotated genome of the fairy-ring fungus Marasmius oreades.</title>
        <authorList>
            <person name="Hiltunen M."/>
            <person name="Ament-Velasquez S.L."/>
            <person name="Johannesson H."/>
        </authorList>
    </citation>
    <scope>NUCLEOTIDE SEQUENCE</scope>
    <source>
        <strain evidence="3">03SP1</strain>
    </source>
</reference>
<dbReference type="EMBL" id="CM032186">
    <property type="protein sequence ID" value="KAG7091334.1"/>
    <property type="molecule type" value="Genomic_DNA"/>
</dbReference>
<proteinExistence type="predicted"/>
<dbReference type="Proteomes" id="UP001049176">
    <property type="component" value="Chromosome 6"/>
</dbReference>
<keyword evidence="1" id="KW-0677">Repeat</keyword>
<evidence type="ECO:0000313" key="4">
    <source>
        <dbReference type="Proteomes" id="UP001049176"/>
    </source>
</evidence>
<dbReference type="PANTHER" id="PTHR10039">
    <property type="entry name" value="AMELOGENIN"/>
    <property type="match status" value="1"/>
</dbReference>
<dbReference type="KEGG" id="more:E1B28_010378"/>
<evidence type="ECO:0000256" key="1">
    <source>
        <dbReference type="ARBA" id="ARBA00022737"/>
    </source>
</evidence>
<dbReference type="GeneID" id="66079454"/>
<dbReference type="OrthoDB" id="5967843at2759"/>